<sequence length="202" mass="22279">MQDVVILGTGAFALEAMEAAHRAGAKSITLLTRPRDRWIMPYSQQFKFVFLATNPFMPRWLACWLINNWMTSLYRKCGIGFMGPVKGSDYNFTGQCNDAFFQLALREFEAALQPTPFSGCKGESLVASNPSGLQARAESFGRSVSAGRSPLGKLATTINYKSQEIGTWLLCALMYGIEAVRLGDWLNHGPHTKSVASQNGKQ</sequence>
<comment type="caution">
    <text evidence="1">The sequence shown here is derived from an EMBL/GenBank/DDBJ whole genome shotgun (WGS) entry which is preliminary data.</text>
</comment>
<reference evidence="1 2" key="1">
    <citation type="journal article" date="2024" name="Nat. Commun.">
        <title>Phylogenomics reveals the evolutionary origins of lichenization in chlorophyte algae.</title>
        <authorList>
            <person name="Puginier C."/>
            <person name="Libourel C."/>
            <person name="Otte J."/>
            <person name="Skaloud P."/>
            <person name="Haon M."/>
            <person name="Grisel S."/>
            <person name="Petersen M."/>
            <person name="Berrin J.G."/>
            <person name="Delaux P.M."/>
            <person name="Dal Grande F."/>
            <person name="Keller J."/>
        </authorList>
    </citation>
    <scope>NUCLEOTIDE SEQUENCE [LARGE SCALE GENOMIC DNA]</scope>
    <source>
        <strain evidence="1 2">SAG 216-7</strain>
    </source>
</reference>
<evidence type="ECO:0000313" key="2">
    <source>
        <dbReference type="Proteomes" id="UP001491310"/>
    </source>
</evidence>
<evidence type="ECO:0008006" key="3">
    <source>
        <dbReference type="Google" id="ProtNLM"/>
    </source>
</evidence>
<gene>
    <name evidence="1" type="ORF">WJX75_008278</name>
</gene>
<keyword evidence="2" id="KW-1185">Reference proteome</keyword>
<accession>A0ABR2Z426</accession>
<proteinExistence type="predicted"/>
<organism evidence="1 2">
    <name type="scientific">Coccomyxa subellipsoidea</name>
    <dbReference type="NCBI Taxonomy" id="248742"/>
    <lineage>
        <taxon>Eukaryota</taxon>
        <taxon>Viridiplantae</taxon>
        <taxon>Chlorophyta</taxon>
        <taxon>core chlorophytes</taxon>
        <taxon>Trebouxiophyceae</taxon>
        <taxon>Trebouxiophyceae incertae sedis</taxon>
        <taxon>Coccomyxaceae</taxon>
        <taxon>Coccomyxa</taxon>
    </lineage>
</organism>
<name>A0ABR2Z426_9CHLO</name>
<evidence type="ECO:0000313" key="1">
    <source>
        <dbReference type="EMBL" id="KAK9918954.1"/>
    </source>
</evidence>
<dbReference type="Proteomes" id="UP001491310">
    <property type="component" value="Unassembled WGS sequence"/>
</dbReference>
<dbReference type="EMBL" id="JALJOT010000001">
    <property type="protein sequence ID" value="KAK9918954.1"/>
    <property type="molecule type" value="Genomic_DNA"/>
</dbReference>
<protein>
    <recommendedName>
        <fullName evidence="3">FAD/NAD(P)-binding domain-containing protein</fullName>
    </recommendedName>
</protein>